<dbReference type="Proteomes" id="UP000327085">
    <property type="component" value="Chromosome 5"/>
</dbReference>
<dbReference type="InterPro" id="IPR025064">
    <property type="entry name" value="DUF4005"/>
</dbReference>
<proteinExistence type="inferred from homology"/>
<feature type="compositionally biased region" description="Basic and acidic residues" evidence="7">
    <location>
        <begin position="20"/>
        <end position="44"/>
    </location>
</feature>
<dbReference type="CDD" id="cd23767">
    <property type="entry name" value="IQCD"/>
    <property type="match status" value="1"/>
</dbReference>
<evidence type="ECO:0000256" key="6">
    <source>
        <dbReference type="ARBA" id="ARBA00024378"/>
    </source>
</evidence>
<reference evidence="10" key="1">
    <citation type="journal article" date="2020" name="Plant J.">
        <title>Transposons played a major role in the diversification between the closely related almond and peach genomes: results from the almond genome sequence.</title>
        <authorList>
            <person name="Alioto T."/>
            <person name="Alexiou K.G."/>
            <person name="Bardil A."/>
            <person name="Barteri F."/>
            <person name="Castanera R."/>
            <person name="Cruz F."/>
            <person name="Dhingra A."/>
            <person name="Duval H."/>
            <person name="Fernandez I Marti A."/>
            <person name="Frias L."/>
            <person name="Galan B."/>
            <person name="Garcia J.L."/>
            <person name="Howad W."/>
            <person name="Gomez-Garrido J."/>
            <person name="Gut M."/>
            <person name="Julca I."/>
            <person name="Morata J."/>
            <person name="Puigdomenech P."/>
            <person name="Ribeca P."/>
            <person name="Rubio Cabetas M.J."/>
            <person name="Vlasova A."/>
            <person name="Wirthensohn M."/>
            <person name="Garcia-Mas J."/>
            <person name="Gabaldon T."/>
            <person name="Casacuberta J.M."/>
            <person name="Arus P."/>
        </authorList>
    </citation>
    <scope>NUCLEOTIDE SEQUENCE [LARGE SCALE GENOMIC DNA]</scope>
    <source>
        <strain evidence="10">cv. Texas</strain>
    </source>
</reference>
<evidence type="ECO:0000313" key="10">
    <source>
        <dbReference type="Proteomes" id="UP000327085"/>
    </source>
</evidence>
<evidence type="ECO:0000256" key="2">
    <source>
        <dbReference type="ARBA" id="ARBA00022490"/>
    </source>
</evidence>
<dbReference type="FunFam" id="1.20.5.190:FF:000062">
    <property type="entry name" value="IQ-domain 11"/>
    <property type="match status" value="1"/>
</dbReference>
<dbReference type="SMART" id="SM00015">
    <property type="entry name" value="IQ"/>
    <property type="match status" value="2"/>
</dbReference>
<evidence type="ECO:0000313" key="9">
    <source>
        <dbReference type="EMBL" id="VVA19198.1"/>
    </source>
</evidence>
<keyword evidence="2" id="KW-0963">Cytoplasm</keyword>
<dbReference type="AlphaFoldDB" id="A0A5E4EZW6"/>
<evidence type="ECO:0000256" key="5">
    <source>
        <dbReference type="ARBA" id="ARBA00024341"/>
    </source>
</evidence>
<evidence type="ECO:0000256" key="7">
    <source>
        <dbReference type="SAM" id="MobiDB-lite"/>
    </source>
</evidence>
<evidence type="ECO:0000256" key="3">
    <source>
        <dbReference type="ARBA" id="ARBA00022737"/>
    </source>
</evidence>
<feature type="region of interest" description="Disordered" evidence="7">
    <location>
        <begin position="427"/>
        <end position="454"/>
    </location>
</feature>
<sequence length="523" mass="59151">MGKKNGTSWLTIVKRAFRSPTKDNDQQKISRRRDEHEPEEEEKKREKRRWLFRKPTIHVQHCEAKTVTINATTTPVNPVLVAEQRRAIPVEAATAAAAEAAVATAQEAVEVVRLTRPNNFAKEQYAATLIQTAFRGYLARRALRALKGLVKLQALVRGHNVRKQAKLTLKCMQALLRVQDQVRNERSRLSHDGGRKSMFAKTDFPLWESRYLHDIRDRKSMSREKSRGGNDWDEGMEAMLQSRREAALKREKALAYAFSHQIWKPRRNPSAGDEAELEERTKWLDRWMATKQFEHSSRASIDKRDTIKTVEIDTNSRPHSYSYSAPNVRISTSHSQLQKQPAPYPIASPSPLHKSHYINHLSPATPSPSKPKYLKVRSASPRCLKEEKYCCSSAAHTPNLGSNSYCFRGSMCRSAIPNYMAATESAKAKARSLSAPRTRPSTPERERGGGSAKKRLLYPVPAEALQHHSVGIGCSSFSHNLRSPSFKSVQNNSYHGRENLSSYTDSLGGEISPCSTTDLRWLK</sequence>
<dbReference type="PROSITE" id="PS50096">
    <property type="entry name" value="IQ"/>
    <property type="match status" value="2"/>
</dbReference>
<dbReference type="Pfam" id="PF13178">
    <property type="entry name" value="DUF4005"/>
    <property type="match status" value="1"/>
</dbReference>
<dbReference type="Gene3D" id="1.20.5.190">
    <property type="match status" value="1"/>
</dbReference>
<dbReference type="PANTHER" id="PTHR32295">
    <property type="entry name" value="IQ-DOMAIN 5-RELATED"/>
    <property type="match status" value="1"/>
</dbReference>
<dbReference type="Gramene" id="VVA19198">
    <property type="protein sequence ID" value="VVA19198"/>
    <property type="gene ID" value="Prudul26B022814"/>
</dbReference>
<organism evidence="9 10">
    <name type="scientific">Prunus dulcis</name>
    <name type="common">Almond</name>
    <name type="synonym">Amygdalus dulcis</name>
    <dbReference type="NCBI Taxonomy" id="3755"/>
    <lineage>
        <taxon>Eukaryota</taxon>
        <taxon>Viridiplantae</taxon>
        <taxon>Streptophyta</taxon>
        <taxon>Embryophyta</taxon>
        <taxon>Tracheophyta</taxon>
        <taxon>Spermatophyta</taxon>
        <taxon>Magnoliopsida</taxon>
        <taxon>eudicotyledons</taxon>
        <taxon>Gunneridae</taxon>
        <taxon>Pentapetalae</taxon>
        <taxon>rosids</taxon>
        <taxon>fabids</taxon>
        <taxon>Rosales</taxon>
        <taxon>Rosaceae</taxon>
        <taxon>Amygdaloideae</taxon>
        <taxon>Amygdaleae</taxon>
        <taxon>Prunus</taxon>
    </lineage>
</organism>
<comment type="similarity">
    <text evidence="5">Belongs to the IQD family.</text>
</comment>
<feature type="compositionally biased region" description="Polar residues" evidence="7">
    <location>
        <begin position="1"/>
        <end position="10"/>
    </location>
</feature>
<keyword evidence="4" id="KW-0112">Calmodulin-binding</keyword>
<dbReference type="EMBL" id="CABIKO010000035">
    <property type="protein sequence ID" value="VVA19198.1"/>
    <property type="molecule type" value="Genomic_DNA"/>
</dbReference>
<keyword evidence="3" id="KW-0677">Repeat</keyword>
<feature type="domain" description="DUF4005" evidence="8">
    <location>
        <begin position="380"/>
        <end position="483"/>
    </location>
</feature>
<comment type="subunit">
    <text evidence="6">Binds to multiple calmodulin (CaM) in the presence of Ca(2+) and CaM-like proteins.</text>
</comment>
<accession>A0A5E4EZW6</accession>
<dbReference type="GO" id="GO:0005737">
    <property type="term" value="C:cytoplasm"/>
    <property type="evidence" value="ECO:0007669"/>
    <property type="project" value="UniProtKB-SubCell"/>
</dbReference>
<evidence type="ECO:0000256" key="4">
    <source>
        <dbReference type="ARBA" id="ARBA00022860"/>
    </source>
</evidence>
<evidence type="ECO:0000256" key="1">
    <source>
        <dbReference type="ARBA" id="ARBA00004496"/>
    </source>
</evidence>
<dbReference type="InterPro" id="IPR000048">
    <property type="entry name" value="IQ_motif_EF-hand-BS"/>
</dbReference>
<comment type="subcellular location">
    <subcellularLocation>
        <location evidence="1">Cytoplasm</location>
    </subcellularLocation>
</comment>
<dbReference type="OMA" id="WLTIVKR"/>
<gene>
    <name evidence="9" type="ORF">ALMOND_2B022814</name>
</gene>
<protein>
    <submittedName>
        <fullName evidence="9">PREDICTED: IQ-DOMAIN</fullName>
    </submittedName>
</protein>
<dbReference type="InParanoid" id="A0A5E4EZW6"/>
<dbReference type="PANTHER" id="PTHR32295:SF244">
    <property type="entry name" value="PROTEIN IQ-DOMAIN 14-LIKE"/>
    <property type="match status" value="1"/>
</dbReference>
<dbReference type="Pfam" id="PF00612">
    <property type="entry name" value="IQ"/>
    <property type="match status" value="2"/>
</dbReference>
<name>A0A5E4EZW6_PRUDU</name>
<feature type="region of interest" description="Disordered" evidence="7">
    <location>
        <begin position="1"/>
        <end position="46"/>
    </location>
</feature>
<dbReference type="GO" id="GO:0005516">
    <property type="term" value="F:calmodulin binding"/>
    <property type="evidence" value="ECO:0007669"/>
    <property type="project" value="UniProtKB-KW"/>
</dbReference>
<evidence type="ECO:0000259" key="8">
    <source>
        <dbReference type="Pfam" id="PF13178"/>
    </source>
</evidence>